<keyword evidence="2" id="KW-0472">Membrane</keyword>
<dbReference type="GO" id="GO:0005576">
    <property type="term" value="C:extracellular region"/>
    <property type="evidence" value="ECO:0007669"/>
    <property type="project" value="TreeGrafter"/>
</dbReference>
<dbReference type="EMBL" id="JACJII010000001">
    <property type="protein sequence ID" value="MBA9004316.1"/>
    <property type="molecule type" value="Genomic_DNA"/>
</dbReference>
<name>A0A7W3MYR2_9ACTN</name>
<feature type="domain" description="Mammalian cell entry C-terminal" evidence="4">
    <location>
        <begin position="116"/>
        <end position="292"/>
    </location>
</feature>
<dbReference type="InterPro" id="IPR005693">
    <property type="entry name" value="Mce"/>
</dbReference>
<dbReference type="PANTHER" id="PTHR33371:SF4">
    <property type="entry name" value="INTERMEMBRANE PHOSPHOLIPID TRANSPORT SYSTEM BINDING PROTEIN MLAD"/>
    <property type="match status" value="1"/>
</dbReference>
<accession>A0A7W3MYR2</accession>
<keyword evidence="6" id="KW-1185">Reference proteome</keyword>
<dbReference type="AlphaFoldDB" id="A0A7W3MYR2"/>
<dbReference type="Proteomes" id="UP000539313">
    <property type="component" value="Unassembled WGS sequence"/>
</dbReference>
<feature type="transmembrane region" description="Helical" evidence="2">
    <location>
        <begin position="12"/>
        <end position="32"/>
    </location>
</feature>
<dbReference type="InterPro" id="IPR052336">
    <property type="entry name" value="MlaD_Phospholipid_Transporter"/>
</dbReference>
<evidence type="ECO:0000313" key="6">
    <source>
        <dbReference type="Proteomes" id="UP000539313"/>
    </source>
</evidence>
<dbReference type="Pfam" id="PF02470">
    <property type="entry name" value="MlaD"/>
    <property type="match status" value="1"/>
</dbReference>
<dbReference type="Pfam" id="PF11887">
    <property type="entry name" value="Mce4_CUP1"/>
    <property type="match status" value="1"/>
</dbReference>
<dbReference type="RefSeq" id="WP_220500177.1">
    <property type="nucleotide sequence ID" value="NZ_JACJII010000001.1"/>
</dbReference>
<feature type="region of interest" description="Disordered" evidence="1">
    <location>
        <begin position="368"/>
        <end position="394"/>
    </location>
</feature>
<evidence type="ECO:0000256" key="1">
    <source>
        <dbReference type="SAM" id="MobiDB-lite"/>
    </source>
</evidence>
<sequence length="394" mass="41520">MANIARERLAGRTAGAGVALVVALVAVAFIVAPESGTRIEAFFTRAVGVYEGSDVRVLGVRVGEIESVDPVGREVRITLRVDDDVEVPAGASAAVIAPSVVADRYVQLTPAYTGGPRIRDGAVIPASRTAVPVEVDQLYESLTRLTDSLGPDGVNSTGALSDALRTGEANLRANGEAIADMIREFGQATRTLSGTSDEFFGTLAGLQKFTTMLKNNDAQVSRAEQQLAEVNRFLAADREELVAALSELATALREVERFVREHRPMLEKNVDKLADITQVLVDQRASLAEMMDVAPLAAGNFLGAYDPVSRSILSRANLNEISLGGTSPTSAAPAPVGGQLCGDVDADSALGELCAKYKLGPQDLVPLSREQATTAPPLPLPAVGDVYGQKGERR</sequence>
<keyword evidence="2" id="KW-0812">Transmembrane</keyword>
<dbReference type="NCBIfam" id="TIGR00996">
    <property type="entry name" value="Mtu_fam_mce"/>
    <property type="match status" value="1"/>
</dbReference>
<protein>
    <submittedName>
        <fullName evidence="5">Virulence factor Mce-like protein</fullName>
    </submittedName>
</protein>
<organism evidence="5 6">
    <name type="scientific">Thermomonospora cellulosilytica</name>
    <dbReference type="NCBI Taxonomy" id="1411118"/>
    <lineage>
        <taxon>Bacteria</taxon>
        <taxon>Bacillati</taxon>
        <taxon>Actinomycetota</taxon>
        <taxon>Actinomycetes</taxon>
        <taxon>Streptosporangiales</taxon>
        <taxon>Thermomonosporaceae</taxon>
        <taxon>Thermomonospora</taxon>
    </lineage>
</organism>
<evidence type="ECO:0000259" key="4">
    <source>
        <dbReference type="Pfam" id="PF11887"/>
    </source>
</evidence>
<reference evidence="5 6" key="1">
    <citation type="submission" date="2020-08" db="EMBL/GenBank/DDBJ databases">
        <title>Sequencing the genomes of 1000 actinobacteria strains.</title>
        <authorList>
            <person name="Klenk H.-P."/>
        </authorList>
    </citation>
    <scope>NUCLEOTIDE SEQUENCE [LARGE SCALE GENOMIC DNA]</scope>
    <source>
        <strain evidence="5 6">DSM 45823</strain>
    </source>
</reference>
<dbReference type="InterPro" id="IPR003399">
    <property type="entry name" value="Mce/MlaD"/>
</dbReference>
<proteinExistence type="predicted"/>
<evidence type="ECO:0000313" key="5">
    <source>
        <dbReference type="EMBL" id="MBA9004316.1"/>
    </source>
</evidence>
<feature type="domain" description="Mce/MlaD" evidence="3">
    <location>
        <begin position="36"/>
        <end position="110"/>
    </location>
</feature>
<evidence type="ECO:0000259" key="3">
    <source>
        <dbReference type="Pfam" id="PF02470"/>
    </source>
</evidence>
<evidence type="ECO:0000256" key="2">
    <source>
        <dbReference type="SAM" id="Phobius"/>
    </source>
</evidence>
<keyword evidence="2" id="KW-1133">Transmembrane helix</keyword>
<gene>
    <name evidence="5" type="ORF">HNR21_003198</name>
</gene>
<dbReference type="InterPro" id="IPR024516">
    <property type="entry name" value="Mce_C"/>
</dbReference>
<dbReference type="PANTHER" id="PTHR33371">
    <property type="entry name" value="INTERMEMBRANE PHOSPHOLIPID TRANSPORT SYSTEM BINDING PROTEIN MLAD-RELATED"/>
    <property type="match status" value="1"/>
</dbReference>
<comment type="caution">
    <text evidence="5">The sequence shown here is derived from an EMBL/GenBank/DDBJ whole genome shotgun (WGS) entry which is preliminary data.</text>
</comment>